<dbReference type="EMBL" id="CP071839">
    <property type="protein sequence ID" value="QTD99884.1"/>
    <property type="molecule type" value="Genomic_DNA"/>
</dbReference>
<organism evidence="1 2">
    <name type="scientific">Streptomyces cyanogenus</name>
    <dbReference type="NCBI Taxonomy" id="80860"/>
    <lineage>
        <taxon>Bacteria</taxon>
        <taxon>Bacillati</taxon>
        <taxon>Actinomycetota</taxon>
        <taxon>Actinomycetes</taxon>
        <taxon>Kitasatosporales</taxon>
        <taxon>Streptomycetaceae</taxon>
        <taxon>Streptomyces</taxon>
    </lineage>
</organism>
<protein>
    <submittedName>
        <fullName evidence="1">Uncharacterized protein</fullName>
    </submittedName>
</protein>
<dbReference type="RefSeq" id="WP_243769249.1">
    <property type="nucleotide sequence ID" value="NZ_CP071839.1"/>
</dbReference>
<dbReference type="Proteomes" id="UP000663908">
    <property type="component" value="Chromosome"/>
</dbReference>
<sequence>MALPGLMPIRMIVAVVKFSTSDHPLGGAPEEVPCAEAPAFGGAKLRGFRMPRKDVRDWLATTCPVGPEPKTQYCSPDFVGLCLHLEFQEGSASYARLVPGAAGPGFGAHAADVTVTYEGPERALVRFSAFTT</sequence>
<gene>
    <name evidence="1" type="ORF">S1361_21285</name>
</gene>
<proteinExistence type="predicted"/>
<evidence type="ECO:0000313" key="2">
    <source>
        <dbReference type="Proteomes" id="UP000663908"/>
    </source>
</evidence>
<evidence type="ECO:0000313" key="1">
    <source>
        <dbReference type="EMBL" id="QTD99884.1"/>
    </source>
</evidence>
<keyword evidence="2" id="KW-1185">Reference proteome</keyword>
<accession>A0ABX7TYW5</accession>
<name>A0ABX7TYW5_STRCY</name>
<reference evidence="1 2" key="1">
    <citation type="submission" date="2021-03" db="EMBL/GenBank/DDBJ databases">
        <title>Complete genome sequence of Streptomyces cyanogenus S136, producer of anticancer angucycline landomycin A.</title>
        <authorList>
            <person name="Hrab P."/>
            <person name="Ruckert C."/>
            <person name="Busche T."/>
            <person name="Ostash I."/>
            <person name="Kalinowski J."/>
            <person name="Fedorenko V."/>
            <person name="Yushchuk O."/>
            <person name="Ostash B."/>
        </authorList>
    </citation>
    <scope>NUCLEOTIDE SEQUENCE [LARGE SCALE GENOMIC DNA]</scope>
    <source>
        <strain evidence="1 2">S136</strain>
    </source>
</reference>